<dbReference type="RefSeq" id="WP_386077504.1">
    <property type="nucleotide sequence ID" value="NZ_JBHTJT010000050.1"/>
</dbReference>
<evidence type="ECO:0000313" key="2">
    <source>
        <dbReference type="EMBL" id="MFD0982084.1"/>
    </source>
</evidence>
<feature type="chain" id="PRO_5045379095" evidence="1">
    <location>
        <begin position="24"/>
        <end position="97"/>
    </location>
</feature>
<protein>
    <submittedName>
        <fullName evidence="2">Uncharacterized protein</fullName>
    </submittedName>
</protein>
<reference evidence="3" key="1">
    <citation type="journal article" date="2019" name="Int. J. Syst. Evol. Microbiol.">
        <title>The Global Catalogue of Microorganisms (GCM) 10K type strain sequencing project: providing services to taxonomists for standard genome sequencing and annotation.</title>
        <authorList>
            <consortium name="The Broad Institute Genomics Platform"/>
            <consortium name="The Broad Institute Genome Sequencing Center for Infectious Disease"/>
            <person name="Wu L."/>
            <person name="Ma J."/>
        </authorList>
    </citation>
    <scope>NUCLEOTIDE SEQUENCE [LARGE SCALE GENOMIC DNA]</scope>
    <source>
        <strain evidence="3">CCUG 60524</strain>
    </source>
</reference>
<evidence type="ECO:0000256" key="1">
    <source>
        <dbReference type="SAM" id="SignalP"/>
    </source>
</evidence>
<dbReference type="EMBL" id="JBHTJT010000050">
    <property type="protein sequence ID" value="MFD0982084.1"/>
    <property type="molecule type" value="Genomic_DNA"/>
</dbReference>
<sequence length="97" mass="10563">MRHAPFLSALAAVLTLAAGPAAAGCYADYKAKRDDPLRLHYGTIELNGDACTKAAAERQITRRIALDGWTLLTVLGVFDESGLDERKESAGKFHLRY</sequence>
<organism evidence="2 3">
    <name type="scientific">Tropicimonas aquimaris</name>
    <dbReference type="NCBI Taxonomy" id="914152"/>
    <lineage>
        <taxon>Bacteria</taxon>
        <taxon>Pseudomonadati</taxon>
        <taxon>Pseudomonadota</taxon>
        <taxon>Alphaproteobacteria</taxon>
        <taxon>Rhodobacterales</taxon>
        <taxon>Roseobacteraceae</taxon>
        <taxon>Tropicimonas</taxon>
    </lineage>
</organism>
<comment type="caution">
    <text evidence="2">The sequence shown here is derived from an EMBL/GenBank/DDBJ whole genome shotgun (WGS) entry which is preliminary data.</text>
</comment>
<gene>
    <name evidence="2" type="ORF">ACFQ2S_20825</name>
</gene>
<dbReference type="PROSITE" id="PS51257">
    <property type="entry name" value="PROKAR_LIPOPROTEIN"/>
    <property type="match status" value="1"/>
</dbReference>
<dbReference type="Proteomes" id="UP001597108">
    <property type="component" value="Unassembled WGS sequence"/>
</dbReference>
<evidence type="ECO:0000313" key="3">
    <source>
        <dbReference type="Proteomes" id="UP001597108"/>
    </source>
</evidence>
<keyword evidence="3" id="KW-1185">Reference proteome</keyword>
<keyword evidence="1" id="KW-0732">Signal</keyword>
<proteinExistence type="predicted"/>
<name>A0ABW3IVS0_9RHOB</name>
<accession>A0ABW3IVS0</accession>
<feature type="signal peptide" evidence="1">
    <location>
        <begin position="1"/>
        <end position="23"/>
    </location>
</feature>